<dbReference type="AlphaFoldDB" id="A0AAW1PVE7"/>
<name>A0AAW1PVE7_9CHLO</name>
<dbReference type="EMBL" id="JALJOQ010000007">
    <property type="protein sequence ID" value="KAK9812416.1"/>
    <property type="molecule type" value="Genomic_DNA"/>
</dbReference>
<sequence>MGDHLYACGRAQPEPEEADLRKWLVEMGLDSGGLAGLNKQTQSCLFSKALASAQSLPTKQDNIFDPSSFPRCQDAYGAFCLQIKLTSADYDLRVTAVGRKHAYVLYRIQLNSMVSRHLADGHPNVYLQGQGVQPDICLILKEFRQMPKGQAILMVQFACVSREKRGVEPQSVRDALEDHLSGCGPQRFEMLNDQSLLLKQVLLENAARLTPEYKQRRMLEWGIVRFAALLSDSLQLPQPGTKRLGPAGSHHCVLVISYQE</sequence>
<comment type="caution">
    <text evidence="1">The sequence shown here is derived from an EMBL/GenBank/DDBJ whole genome shotgun (WGS) entry which is preliminary data.</text>
</comment>
<accession>A0AAW1PVE7</accession>
<gene>
    <name evidence="1" type="ORF">WJX73_009067</name>
</gene>
<evidence type="ECO:0000313" key="2">
    <source>
        <dbReference type="Proteomes" id="UP001465755"/>
    </source>
</evidence>
<protein>
    <submittedName>
        <fullName evidence="1">Uncharacterized protein</fullName>
    </submittedName>
</protein>
<dbReference type="Proteomes" id="UP001465755">
    <property type="component" value="Unassembled WGS sequence"/>
</dbReference>
<keyword evidence="2" id="KW-1185">Reference proteome</keyword>
<proteinExistence type="predicted"/>
<evidence type="ECO:0000313" key="1">
    <source>
        <dbReference type="EMBL" id="KAK9812416.1"/>
    </source>
</evidence>
<reference evidence="1 2" key="1">
    <citation type="journal article" date="2024" name="Nat. Commun.">
        <title>Phylogenomics reveals the evolutionary origins of lichenization in chlorophyte algae.</title>
        <authorList>
            <person name="Puginier C."/>
            <person name="Libourel C."/>
            <person name="Otte J."/>
            <person name="Skaloud P."/>
            <person name="Haon M."/>
            <person name="Grisel S."/>
            <person name="Petersen M."/>
            <person name="Berrin J.G."/>
            <person name="Delaux P.M."/>
            <person name="Dal Grande F."/>
            <person name="Keller J."/>
        </authorList>
    </citation>
    <scope>NUCLEOTIDE SEQUENCE [LARGE SCALE GENOMIC DNA]</scope>
    <source>
        <strain evidence="1 2">SAG 2036</strain>
    </source>
</reference>
<organism evidence="1 2">
    <name type="scientific">Symbiochloris irregularis</name>
    <dbReference type="NCBI Taxonomy" id="706552"/>
    <lineage>
        <taxon>Eukaryota</taxon>
        <taxon>Viridiplantae</taxon>
        <taxon>Chlorophyta</taxon>
        <taxon>core chlorophytes</taxon>
        <taxon>Trebouxiophyceae</taxon>
        <taxon>Trebouxiales</taxon>
        <taxon>Trebouxiaceae</taxon>
        <taxon>Symbiochloris</taxon>
    </lineage>
</organism>